<evidence type="ECO:0000313" key="1">
    <source>
        <dbReference type="EMBL" id="GAH53523.1"/>
    </source>
</evidence>
<gene>
    <name evidence="1" type="ORF">S03H2_36129</name>
</gene>
<comment type="caution">
    <text evidence="1">The sequence shown here is derived from an EMBL/GenBank/DDBJ whole genome shotgun (WGS) entry which is preliminary data.</text>
</comment>
<name>X1I7J2_9ZZZZ</name>
<dbReference type="InterPro" id="IPR006311">
    <property type="entry name" value="TAT_signal"/>
</dbReference>
<sequence>MTLPDPTTTLSRRHFGLLVAAAATVGAISPALALCEEPVELPPPSIVQSETLTLDEVMDYPIGTWFLDCDIEVGGRMPIMHNFVNCRFAIRCRWYGALVHEPEAQDVEGDFVIYSCIFSVMPGGGGPDAYMIAMVPGNRDYNLQMTDNVFQGEIFK</sequence>
<feature type="non-terminal residue" evidence="1">
    <location>
        <position position="156"/>
    </location>
</feature>
<protein>
    <submittedName>
        <fullName evidence="1">Uncharacterized protein</fullName>
    </submittedName>
</protein>
<dbReference type="EMBL" id="BARU01022154">
    <property type="protein sequence ID" value="GAH53523.1"/>
    <property type="molecule type" value="Genomic_DNA"/>
</dbReference>
<organism evidence="1">
    <name type="scientific">marine sediment metagenome</name>
    <dbReference type="NCBI Taxonomy" id="412755"/>
    <lineage>
        <taxon>unclassified sequences</taxon>
        <taxon>metagenomes</taxon>
        <taxon>ecological metagenomes</taxon>
    </lineage>
</organism>
<accession>X1I7J2</accession>
<reference evidence="1" key="1">
    <citation type="journal article" date="2014" name="Front. Microbiol.">
        <title>High frequency of phylogenetically diverse reductive dehalogenase-homologous genes in deep subseafloor sedimentary metagenomes.</title>
        <authorList>
            <person name="Kawai M."/>
            <person name="Futagami T."/>
            <person name="Toyoda A."/>
            <person name="Takaki Y."/>
            <person name="Nishi S."/>
            <person name="Hori S."/>
            <person name="Arai W."/>
            <person name="Tsubouchi T."/>
            <person name="Morono Y."/>
            <person name="Uchiyama I."/>
            <person name="Ito T."/>
            <person name="Fujiyama A."/>
            <person name="Inagaki F."/>
            <person name="Takami H."/>
        </authorList>
    </citation>
    <scope>NUCLEOTIDE SEQUENCE</scope>
    <source>
        <strain evidence="1">Expedition CK06-06</strain>
    </source>
</reference>
<dbReference type="AlphaFoldDB" id="X1I7J2"/>
<dbReference type="PROSITE" id="PS51318">
    <property type="entry name" value="TAT"/>
    <property type="match status" value="1"/>
</dbReference>
<proteinExistence type="predicted"/>